<feature type="domain" description="B box-type" evidence="10">
    <location>
        <begin position="1"/>
        <end position="47"/>
    </location>
</feature>
<dbReference type="PROSITE" id="PS51017">
    <property type="entry name" value="CCT"/>
    <property type="match status" value="1"/>
</dbReference>
<keyword evidence="5 8" id="KW-0863">Zinc-finger</keyword>
<keyword evidence="6" id="KW-0862">Zinc</keyword>
<comment type="similarity">
    <text evidence="2">Belongs to the CONSTANS family.</text>
</comment>
<dbReference type="InterPro" id="IPR000315">
    <property type="entry name" value="Znf_B-box"/>
</dbReference>
<dbReference type="InterPro" id="IPR049808">
    <property type="entry name" value="CONSTANS-like_Bbox1"/>
</dbReference>
<dbReference type="PANTHER" id="PTHR31717">
    <property type="entry name" value="ZINC FINGER PROTEIN CONSTANS-LIKE 10"/>
    <property type="match status" value="1"/>
</dbReference>
<evidence type="ECO:0000256" key="6">
    <source>
        <dbReference type="ARBA" id="ARBA00022833"/>
    </source>
</evidence>
<dbReference type="PROSITE" id="PS50119">
    <property type="entry name" value="ZF_BBOX"/>
    <property type="match status" value="1"/>
</dbReference>
<organism evidence="12">
    <name type="scientific">Anthurium amnicola</name>
    <dbReference type="NCBI Taxonomy" id="1678845"/>
    <lineage>
        <taxon>Eukaryota</taxon>
        <taxon>Viridiplantae</taxon>
        <taxon>Streptophyta</taxon>
        <taxon>Embryophyta</taxon>
        <taxon>Tracheophyta</taxon>
        <taxon>Spermatophyta</taxon>
        <taxon>Magnoliopsida</taxon>
        <taxon>Liliopsida</taxon>
        <taxon>Araceae</taxon>
        <taxon>Pothoideae</taxon>
        <taxon>Potheae</taxon>
        <taxon>Anthurium</taxon>
    </lineage>
</organism>
<evidence type="ECO:0000256" key="2">
    <source>
        <dbReference type="ARBA" id="ARBA00010024"/>
    </source>
</evidence>
<evidence type="ECO:0000256" key="3">
    <source>
        <dbReference type="ARBA" id="ARBA00022723"/>
    </source>
</evidence>
<keyword evidence="7 9" id="KW-0539">Nucleus</keyword>
<sequence>MGQLCDFCGEQKSMVYCRSDAACLCLSCDRIVHSENALSRRHLRTLLCDGCNSQPAAVRYIEEKVSLCENCNWNGHGHLVSTFGSKKQTINCYSGCPSSSELSRIWSFVLEIPPIEGTKCSQGIGLMSINENSGSKFWDSSDYSSTVEVTSSSNTNDLANCDEFNNWINASLIPALDPLPPSVDQPAGSFDSTSHKLCEMGINDLRMYENDECYEVFGIDDVDLNIETFDEFFGVSQNYSEQLLDDAEAESLFEIKDIPASKKCQEGNFSEASSAWQVKATQPACSNEPSAGSVASNPEMKSTSSYFPSRQACSSLSLSFSGINGDSSAGECQDCGMLPMPLMGEPPWFPPGLGNSTFTSASRDCAIMRYKEKKKTRKFEKKIRYASRKDRADVRKRVKGRFVKAGEAYDYDPLCHTRNC</sequence>
<dbReference type="SMART" id="SM00336">
    <property type="entry name" value="BBOX"/>
    <property type="match status" value="1"/>
</dbReference>
<dbReference type="AlphaFoldDB" id="A0A1D1XV94"/>
<dbReference type="EMBL" id="GDJX01021642">
    <property type="protein sequence ID" value="JAT46294.1"/>
    <property type="molecule type" value="Transcribed_RNA"/>
</dbReference>
<evidence type="ECO:0000313" key="12">
    <source>
        <dbReference type="EMBL" id="JAT46294.1"/>
    </source>
</evidence>
<evidence type="ECO:0000256" key="8">
    <source>
        <dbReference type="PROSITE-ProRule" id="PRU00024"/>
    </source>
</evidence>
<protein>
    <submittedName>
        <fullName evidence="12">Zinc finger protein CONSTANS-LIKE 9</fullName>
    </submittedName>
</protein>
<name>A0A1D1XV94_9ARAE</name>
<evidence type="ECO:0000256" key="4">
    <source>
        <dbReference type="ARBA" id="ARBA00022737"/>
    </source>
</evidence>
<evidence type="ECO:0000256" key="5">
    <source>
        <dbReference type="ARBA" id="ARBA00022771"/>
    </source>
</evidence>
<feature type="domain" description="CCT" evidence="11">
    <location>
        <begin position="363"/>
        <end position="405"/>
    </location>
</feature>
<evidence type="ECO:0000256" key="9">
    <source>
        <dbReference type="PROSITE-ProRule" id="PRU00357"/>
    </source>
</evidence>
<dbReference type="GO" id="GO:0008270">
    <property type="term" value="F:zinc ion binding"/>
    <property type="evidence" value="ECO:0007669"/>
    <property type="project" value="UniProtKB-KW"/>
</dbReference>
<dbReference type="GO" id="GO:0006355">
    <property type="term" value="P:regulation of DNA-templated transcription"/>
    <property type="evidence" value="ECO:0007669"/>
    <property type="project" value="UniProtKB-ARBA"/>
</dbReference>
<comment type="subcellular location">
    <subcellularLocation>
        <location evidence="1 9">Nucleus</location>
    </subcellularLocation>
</comment>
<dbReference type="GO" id="GO:0005634">
    <property type="term" value="C:nucleus"/>
    <property type="evidence" value="ECO:0007669"/>
    <property type="project" value="UniProtKB-SubCell"/>
</dbReference>
<keyword evidence="3" id="KW-0479">Metal-binding</keyword>
<dbReference type="InterPro" id="IPR010402">
    <property type="entry name" value="CCT_domain"/>
</dbReference>
<evidence type="ECO:0000259" key="11">
    <source>
        <dbReference type="PROSITE" id="PS51017"/>
    </source>
</evidence>
<accession>A0A1D1XV94</accession>
<evidence type="ECO:0000256" key="7">
    <source>
        <dbReference type="ARBA" id="ARBA00023242"/>
    </source>
</evidence>
<proteinExistence type="inferred from homology"/>
<evidence type="ECO:0000259" key="10">
    <source>
        <dbReference type="PROSITE" id="PS50119"/>
    </source>
</evidence>
<dbReference type="Pfam" id="PF06203">
    <property type="entry name" value="CCT"/>
    <property type="match status" value="1"/>
</dbReference>
<reference evidence="12" key="1">
    <citation type="submission" date="2015-07" db="EMBL/GenBank/DDBJ databases">
        <title>Transcriptome Assembly of Anthurium amnicola.</title>
        <authorList>
            <person name="Suzuki J."/>
        </authorList>
    </citation>
    <scope>NUCLEOTIDE SEQUENCE</scope>
</reference>
<gene>
    <name evidence="12" type="primary">COL9_8</name>
    <name evidence="12" type="ORF">g.91741</name>
</gene>
<dbReference type="CDD" id="cd19821">
    <property type="entry name" value="Bbox1_BBX-like"/>
    <property type="match status" value="1"/>
</dbReference>
<dbReference type="PANTHER" id="PTHR31717:SF138">
    <property type="entry name" value="CONSTANS-LIKE PROTEIN DAYS TO HEADING ON CHROMOSOME 2"/>
    <property type="match status" value="1"/>
</dbReference>
<keyword evidence="4" id="KW-0677">Repeat</keyword>
<evidence type="ECO:0000256" key="1">
    <source>
        <dbReference type="ARBA" id="ARBA00004123"/>
    </source>
</evidence>